<dbReference type="PANTHER" id="PTHR43179:SF12">
    <property type="entry name" value="GALACTOFURANOSYLTRANSFERASE GLFT2"/>
    <property type="match status" value="1"/>
</dbReference>
<protein>
    <submittedName>
        <fullName evidence="6">Glycosyltransferase</fullName>
    </submittedName>
</protein>
<name>A0ABX1JH11_9PSEU</name>
<dbReference type="Pfam" id="PF00535">
    <property type="entry name" value="Glycos_transf_2"/>
    <property type="match status" value="1"/>
</dbReference>
<accession>A0ABX1JH11</accession>
<sequence length="315" mass="33682">MTTSSGTSRILLGVPEVSSTVVVVTWRGAAHITACLDALAAQIRPHRTMVVDNASIDGTAALLAAHPSKPVVLRLSRNLGYAGAMAAALSRVDTPFMAWLNDDAAPEPGWLGALEDAIGDAAAAGARLDYPDGLPQSVGVRLTEDGYGADASTVPAFGFCGGAALLRTDVLRSIGGVPAHFFCYYEDTDTAWRLRLAGHDVVTAPEARVTHRHGASTRPGSPLFHLWNERNRLLTLLRCAPAPVAARELARFAAITAVLPFRSRVPATANFRVPLRLRVLGEVAVRLPATLRDRRDITRRSTVGRGQIWKNWTSG</sequence>
<keyword evidence="3" id="KW-0328">Glycosyltransferase</keyword>
<evidence type="ECO:0000256" key="2">
    <source>
        <dbReference type="ARBA" id="ARBA00006739"/>
    </source>
</evidence>
<keyword evidence="7" id="KW-1185">Reference proteome</keyword>
<evidence type="ECO:0000256" key="3">
    <source>
        <dbReference type="ARBA" id="ARBA00022676"/>
    </source>
</evidence>
<dbReference type="PANTHER" id="PTHR43179">
    <property type="entry name" value="RHAMNOSYLTRANSFERASE WBBL"/>
    <property type="match status" value="1"/>
</dbReference>
<dbReference type="Proteomes" id="UP000715441">
    <property type="component" value="Unassembled WGS sequence"/>
</dbReference>
<evidence type="ECO:0000313" key="7">
    <source>
        <dbReference type="Proteomes" id="UP000715441"/>
    </source>
</evidence>
<dbReference type="RefSeq" id="WP_168521096.1">
    <property type="nucleotide sequence ID" value="NZ_JAAXLS010000043.1"/>
</dbReference>
<dbReference type="InterPro" id="IPR029044">
    <property type="entry name" value="Nucleotide-diphossugar_trans"/>
</dbReference>
<dbReference type="Gene3D" id="3.90.550.10">
    <property type="entry name" value="Spore Coat Polysaccharide Biosynthesis Protein SpsA, Chain A"/>
    <property type="match status" value="1"/>
</dbReference>
<comment type="pathway">
    <text evidence="1">Cell wall biogenesis; cell wall polysaccharide biosynthesis.</text>
</comment>
<proteinExistence type="inferred from homology"/>
<keyword evidence="4" id="KW-0808">Transferase</keyword>
<dbReference type="EMBL" id="JAAXLS010000043">
    <property type="protein sequence ID" value="NKQ57841.1"/>
    <property type="molecule type" value="Genomic_DNA"/>
</dbReference>
<dbReference type="InterPro" id="IPR001173">
    <property type="entry name" value="Glyco_trans_2-like"/>
</dbReference>
<comment type="similarity">
    <text evidence="2">Belongs to the glycosyltransferase 2 family.</text>
</comment>
<organism evidence="6 7">
    <name type="scientific">Amycolatopsis acididurans</name>
    <dbReference type="NCBI Taxonomy" id="2724524"/>
    <lineage>
        <taxon>Bacteria</taxon>
        <taxon>Bacillati</taxon>
        <taxon>Actinomycetota</taxon>
        <taxon>Actinomycetes</taxon>
        <taxon>Pseudonocardiales</taxon>
        <taxon>Pseudonocardiaceae</taxon>
        <taxon>Amycolatopsis</taxon>
    </lineage>
</organism>
<evidence type="ECO:0000256" key="4">
    <source>
        <dbReference type="ARBA" id="ARBA00022679"/>
    </source>
</evidence>
<reference evidence="6 7" key="1">
    <citation type="submission" date="2020-04" db="EMBL/GenBank/DDBJ databases">
        <title>Novel species.</title>
        <authorList>
            <person name="Teo W.F.A."/>
            <person name="Lipun K."/>
            <person name="Srisuk N."/>
            <person name="Duangmal K."/>
        </authorList>
    </citation>
    <scope>NUCLEOTIDE SEQUENCE [LARGE SCALE GENOMIC DNA]</scope>
    <source>
        <strain evidence="6 7">K13G38</strain>
    </source>
</reference>
<comment type="caution">
    <text evidence="6">The sequence shown here is derived from an EMBL/GenBank/DDBJ whole genome shotgun (WGS) entry which is preliminary data.</text>
</comment>
<dbReference type="SUPFAM" id="SSF53448">
    <property type="entry name" value="Nucleotide-diphospho-sugar transferases"/>
    <property type="match status" value="1"/>
</dbReference>
<gene>
    <name evidence="6" type="ORF">HFP15_33770</name>
</gene>
<evidence type="ECO:0000259" key="5">
    <source>
        <dbReference type="Pfam" id="PF00535"/>
    </source>
</evidence>
<feature type="domain" description="Glycosyltransferase 2-like" evidence="5">
    <location>
        <begin position="20"/>
        <end position="174"/>
    </location>
</feature>
<evidence type="ECO:0000313" key="6">
    <source>
        <dbReference type="EMBL" id="NKQ57841.1"/>
    </source>
</evidence>
<evidence type="ECO:0000256" key="1">
    <source>
        <dbReference type="ARBA" id="ARBA00004776"/>
    </source>
</evidence>